<dbReference type="GO" id="GO:0005829">
    <property type="term" value="C:cytosol"/>
    <property type="evidence" value="ECO:0007669"/>
    <property type="project" value="TreeGrafter"/>
</dbReference>
<feature type="DNA-binding region" description="OmpR/PhoB-type" evidence="7">
    <location>
        <begin position="125"/>
        <end position="222"/>
    </location>
</feature>
<accession>A0AA37V6E8</accession>
<dbReference type="InterPro" id="IPR011006">
    <property type="entry name" value="CheY-like_superfamily"/>
</dbReference>
<organism evidence="10 11">
    <name type="scientific">Roseisolibacter agri</name>
    <dbReference type="NCBI Taxonomy" id="2014610"/>
    <lineage>
        <taxon>Bacteria</taxon>
        <taxon>Pseudomonadati</taxon>
        <taxon>Gemmatimonadota</taxon>
        <taxon>Gemmatimonadia</taxon>
        <taxon>Gemmatimonadales</taxon>
        <taxon>Gemmatimonadaceae</taxon>
        <taxon>Roseisolibacter</taxon>
    </lineage>
</organism>
<dbReference type="InterPro" id="IPR039420">
    <property type="entry name" value="WalR-like"/>
</dbReference>
<evidence type="ECO:0000259" key="8">
    <source>
        <dbReference type="PROSITE" id="PS50110"/>
    </source>
</evidence>
<dbReference type="GO" id="GO:0006355">
    <property type="term" value="P:regulation of DNA-templated transcription"/>
    <property type="evidence" value="ECO:0007669"/>
    <property type="project" value="InterPro"/>
</dbReference>
<dbReference type="Pfam" id="PF00072">
    <property type="entry name" value="Response_reg"/>
    <property type="match status" value="1"/>
</dbReference>
<evidence type="ECO:0000256" key="2">
    <source>
        <dbReference type="ARBA" id="ARBA00023012"/>
    </source>
</evidence>
<dbReference type="RefSeq" id="WP_284349670.1">
    <property type="nucleotide sequence ID" value="NZ_BRXS01000002.1"/>
</dbReference>
<dbReference type="GO" id="GO:0000156">
    <property type="term" value="F:phosphorelay response regulator activity"/>
    <property type="evidence" value="ECO:0007669"/>
    <property type="project" value="TreeGrafter"/>
</dbReference>
<dbReference type="PROSITE" id="PS50110">
    <property type="entry name" value="RESPONSE_REGULATORY"/>
    <property type="match status" value="1"/>
</dbReference>
<feature type="modified residue" description="4-aspartylphosphate" evidence="6">
    <location>
        <position position="51"/>
    </location>
</feature>
<evidence type="ECO:0000256" key="5">
    <source>
        <dbReference type="ARBA" id="ARBA00023163"/>
    </source>
</evidence>
<keyword evidence="2" id="KW-0902">Two-component regulatory system</keyword>
<dbReference type="AlphaFoldDB" id="A0AA37V6E8"/>
<keyword evidence="4 7" id="KW-0238">DNA-binding</keyword>
<dbReference type="SMART" id="SM00448">
    <property type="entry name" value="REC"/>
    <property type="match status" value="1"/>
</dbReference>
<evidence type="ECO:0000259" key="9">
    <source>
        <dbReference type="PROSITE" id="PS51755"/>
    </source>
</evidence>
<protein>
    <submittedName>
        <fullName evidence="10">DNA-binding response regulator</fullName>
    </submittedName>
</protein>
<feature type="domain" description="Response regulatory" evidence="8">
    <location>
        <begin position="2"/>
        <end position="116"/>
    </location>
</feature>
<dbReference type="Proteomes" id="UP001161325">
    <property type="component" value="Unassembled WGS sequence"/>
</dbReference>
<name>A0AA37V6E8_9BACT</name>
<comment type="caution">
    <text evidence="10">The sequence shown here is derived from an EMBL/GenBank/DDBJ whole genome shotgun (WGS) entry which is preliminary data.</text>
</comment>
<keyword evidence="1 6" id="KW-0597">Phosphoprotein</keyword>
<evidence type="ECO:0000256" key="4">
    <source>
        <dbReference type="ARBA" id="ARBA00023125"/>
    </source>
</evidence>
<dbReference type="Gene3D" id="3.40.50.2300">
    <property type="match status" value="1"/>
</dbReference>
<reference evidence="10" key="1">
    <citation type="submission" date="2022-08" db="EMBL/GenBank/DDBJ databases">
        <title>Draft genome sequencing of Roseisolibacter agri AW1220.</title>
        <authorList>
            <person name="Tobiishi Y."/>
            <person name="Tonouchi A."/>
        </authorList>
    </citation>
    <scope>NUCLEOTIDE SEQUENCE</scope>
    <source>
        <strain evidence="10">AW1220</strain>
    </source>
</reference>
<dbReference type="PANTHER" id="PTHR48111:SF1">
    <property type="entry name" value="TWO-COMPONENT RESPONSE REGULATOR ORR33"/>
    <property type="match status" value="1"/>
</dbReference>
<evidence type="ECO:0000256" key="1">
    <source>
        <dbReference type="ARBA" id="ARBA00022553"/>
    </source>
</evidence>
<evidence type="ECO:0000256" key="3">
    <source>
        <dbReference type="ARBA" id="ARBA00023015"/>
    </source>
</evidence>
<evidence type="ECO:0000313" key="10">
    <source>
        <dbReference type="EMBL" id="GLC25226.1"/>
    </source>
</evidence>
<dbReference type="FunFam" id="1.10.10.10:FF:000005">
    <property type="entry name" value="Two-component system response regulator"/>
    <property type="match status" value="1"/>
</dbReference>
<feature type="domain" description="OmpR/PhoB-type" evidence="9">
    <location>
        <begin position="125"/>
        <end position="222"/>
    </location>
</feature>
<dbReference type="Pfam" id="PF00486">
    <property type="entry name" value="Trans_reg_C"/>
    <property type="match status" value="1"/>
</dbReference>
<dbReference type="SMART" id="SM00862">
    <property type="entry name" value="Trans_reg_C"/>
    <property type="match status" value="1"/>
</dbReference>
<dbReference type="SUPFAM" id="SSF52172">
    <property type="entry name" value="CheY-like"/>
    <property type="match status" value="1"/>
</dbReference>
<evidence type="ECO:0000313" key="11">
    <source>
        <dbReference type="Proteomes" id="UP001161325"/>
    </source>
</evidence>
<dbReference type="InterPro" id="IPR001867">
    <property type="entry name" value="OmpR/PhoB-type_DNA-bd"/>
</dbReference>
<sequence>MRVLIIEDDRMLARLVERTLGEAGYAVDVTRSADEGRDAALASAYDAVLLDLELPDRSGLEVVRTLRREGRDVPVLIMTGRDDDQDIVKGLDAGADDYLLKPVNPEVLKARLRAAVRRGGANRADQQLVIGDLAMNRLARTVLGNGKDVSLTPKEFAMLEHLMLRAEEVVSRTELLEHVWNMKFDPGSNVVDAHVARLRQKLRGVTRPEIRTSRGVGFVLTMREA</sequence>
<dbReference type="CDD" id="cd00383">
    <property type="entry name" value="trans_reg_C"/>
    <property type="match status" value="1"/>
</dbReference>
<evidence type="ECO:0000256" key="7">
    <source>
        <dbReference type="PROSITE-ProRule" id="PRU01091"/>
    </source>
</evidence>
<dbReference type="PANTHER" id="PTHR48111">
    <property type="entry name" value="REGULATOR OF RPOS"/>
    <property type="match status" value="1"/>
</dbReference>
<dbReference type="Gene3D" id="1.10.10.10">
    <property type="entry name" value="Winged helix-like DNA-binding domain superfamily/Winged helix DNA-binding domain"/>
    <property type="match status" value="1"/>
</dbReference>
<dbReference type="InterPro" id="IPR036388">
    <property type="entry name" value="WH-like_DNA-bd_sf"/>
</dbReference>
<proteinExistence type="predicted"/>
<evidence type="ECO:0000256" key="6">
    <source>
        <dbReference type="PROSITE-ProRule" id="PRU00169"/>
    </source>
</evidence>
<keyword evidence="5" id="KW-0804">Transcription</keyword>
<dbReference type="GO" id="GO:0032993">
    <property type="term" value="C:protein-DNA complex"/>
    <property type="evidence" value="ECO:0007669"/>
    <property type="project" value="TreeGrafter"/>
</dbReference>
<dbReference type="PROSITE" id="PS51755">
    <property type="entry name" value="OMPR_PHOB"/>
    <property type="match status" value="1"/>
</dbReference>
<dbReference type="InterPro" id="IPR001789">
    <property type="entry name" value="Sig_transdc_resp-reg_receiver"/>
</dbReference>
<dbReference type="EMBL" id="BRXS01000002">
    <property type="protein sequence ID" value="GLC25226.1"/>
    <property type="molecule type" value="Genomic_DNA"/>
</dbReference>
<keyword evidence="3" id="KW-0805">Transcription regulation</keyword>
<dbReference type="GO" id="GO:0000976">
    <property type="term" value="F:transcription cis-regulatory region binding"/>
    <property type="evidence" value="ECO:0007669"/>
    <property type="project" value="TreeGrafter"/>
</dbReference>
<keyword evidence="11" id="KW-1185">Reference proteome</keyword>
<gene>
    <name evidence="10" type="ORF">rosag_17390</name>
</gene>